<accession>A0ABN8YWC4</accession>
<keyword evidence="3" id="KW-1185">Reference proteome</keyword>
<feature type="compositionally biased region" description="Polar residues" evidence="1">
    <location>
        <begin position="1"/>
        <end position="14"/>
    </location>
</feature>
<protein>
    <submittedName>
        <fullName evidence="2">Uncharacterized protein</fullName>
    </submittedName>
</protein>
<organism evidence="2 3">
    <name type="scientific">Rangifer tarandus platyrhynchus</name>
    <name type="common">Svalbard reindeer</name>
    <dbReference type="NCBI Taxonomy" id="3082113"/>
    <lineage>
        <taxon>Eukaryota</taxon>
        <taxon>Metazoa</taxon>
        <taxon>Chordata</taxon>
        <taxon>Craniata</taxon>
        <taxon>Vertebrata</taxon>
        <taxon>Euteleostomi</taxon>
        <taxon>Mammalia</taxon>
        <taxon>Eutheria</taxon>
        <taxon>Laurasiatheria</taxon>
        <taxon>Artiodactyla</taxon>
        <taxon>Ruminantia</taxon>
        <taxon>Pecora</taxon>
        <taxon>Cervidae</taxon>
        <taxon>Odocoileinae</taxon>
        <taxon>Rangifer</taxon>
    </lineage>
</organism>
<proteinExistence type="predicted"/>
<evidence type="ECO:0000256" key="1">
    <source>
        <dbReference type="SAM" id="MobiDB-lite"/>
    </source>
</evidence>
<sequence>MTPNSPRRVTTSAAGASRRHVCAAREGGGAALPRPQPAPSVAPPPGPRTPLFVVNGTRLVVANRRAGRRVG</sequence>
<feature type="region of interest" description="Disordered" evidence="1">
    <location>
        <begin position="1"/>
        <end position="50"/>
    </location>
</feature>
<gene>
    <name evidence="2" type="ORF">MRATA1EN1_LOCUS14869</name>
</gene>
<reference evidence="2" key="1">
    <citation type="submission" date="2023-04" db="EMBL/GenBank/DDBJ databases">
        <authorList>
            <consortium name="ELIXIR-Norway"/>
        </authorList>
    </citation>
    <scope>NUCLEOTIDE SEQUENCE [LARGE SCALE GENOMIC DNA]</scope>
</reference>
<evidence type="ECO:0000313" key="3">
    <source>
        <dbReference type="Proteomes" id="UP001176941"/>
    </source>
</evidence>
<dbReference type="Proteomes" id="UP001176941">
    <property type="component" value="Chromosome 25"/>
</dbReference>
<evidence type="ECO:0000313" key="2">
    <source>
        <dbReference type="EMBL" id="CAI9165907.1"/>
    </source>
</evidence>
<dbReference type="EMBL" id="OX459961">
    <property type="protein sequence ID" value="CAI9165907.1"/>
    <property type="molecule type" value="Genomic_DNA"/>
</dbReference>
<name>A0ABN8YWC4_RANTA</name>
<feature type="compositionally biased region" description="Pro residues" evidence="1">
    <location>
        <begin position="34"/>
        <end position="48"/>
    </location>
</feature>